<evidence type="ECO:0000313" key="9">
    <source>
        <dbReference type="Proteomes" id="UP000286773"/>
    </source>
</evidence>
<dbReference type="EMBL" id="NGKC01000011">
    <property type="protein sequence ID" value="RSU10650.1"/>
    <property type="molecule type" value="Genomic_DNA"/>
</dbReference>
<evidence type="ECO:0000313" key="8">
    <source>
        <dbReference type="EMBL" id="RSU10650.1"/>
    </source>
</evidence>
<evidence type="ECO:0000256" key="1">
    <source>
        <dbReference type="ARBA" id="ARBA00022555"/>
    </source>
</evidence>
<proteinExistence type="inferred from homology"/>
<feature type="compositionally biased region" description="Polar residues" evidence="6">
    <location>
        <begin position="441"/>
        <end position="451"/>
    </location>
</feature>
<dbReference type="HAMAP" id="MF_00844_B">
    <property type="entry name" value="RqcH_B"/>
    <property type="match status" value="1"/>
</dbReference>
<accession>A0A430ARG3</accession>
<evidence type="ECO:0000256" key="5">
    <source>
        <dbReference type="HAMAP-Rule" id="MF_00844"/>
    </source>
</evidence>
<gene>
    <name evidence="5" type="primary">rqcH</name>
    <name evidence="8" type="ORF">CBF27_10050</name>
</gene>
<feature type="domain" description="NFACT RNA-binding" evidence="7">
    <location>
        <begin position="447"/>
        <end position="535"/>
    </location>
</feature>
<keyword evidence="1 5" id="KW-0820">tRNA-binding</keyword>
<evidence type="ECO:0000256" key="2">
    <source>
        <dbReference type="ARBA" id="ARBA00022730"/>
    </source>
</evidence>
<sequence length="563" mass="64134">MSFDGAFTHAMVAELKQLLLNGRISKIHQPYQHELMLVVRNKGKNQTLLLSAHASYARIHLTTIPYKNPDVPPNFCMMLRKHLEGSILQQIEQVENDRIVHFTFSKRDELGDLQDLVLIAELMGRHSNIILINKESGRILDTIKHIGPSQNSYRTLLPGAEYIIPPQKEQLNPFQADAEKVFHLLSTADPLDGRFLQQTFQGLGRDTANELAALLNKQPQQKLAVWSDFWQSFDVSVRPTLTIFQNKEYVTPFPFSTLAGEQQGFDTLSQLLDAYYEGKAERDRVKQQGNELIQKVKNDRKKTEGKIIKLNQTLLDTENAEEYRIKGELLTTFIHQIERGASETTLDNYYTNEPITIQLSPALSPAQNAQKYFQRYQKLKGGKRTVLEQLEKAEQELHYLDSVLSQMELATPADIDIIREELISEGYIRPAKARRKKKTQPSKPEQYTASDGTAILVGKNNLQNDTLTLKTARKTDIWLHAKNIPGSHVIIRDSDPSDDTLEEAAVLAAYFSKYRLSSSVPVDYVAVKHVRKPNGARPGFVIYENQQTLYVTPEKEIVEKLKK</sequence>
<feature type="coiled-coil region" evidence="5">
    <location>
        <begin position="376"/>
        <end position="410"/>
    </location>
</feature>
<dbReference type="PANTHER" id="PTHR15239">
    <property type="entry name" value="NUCLEAR EXPORT MEDIATOR FACTOR NEMF"/>
    <property type="match status" value="1"/>
</dbReference>
<dbReference type="InterPro" id="IPR051608">
    <property type="entry name" value="RQC_Subunit_NEMF"/>
</dbReference>
<dbReference type="GO" id="GO:0072344">
    <property type="term" value="P:rescue of stalled ribosome"/>
    <property type="evidence" value="ECO:0007669"/>
    <property type="project" value="UniProtKB-UniRule"/>
</dbReference>
<keyword evidence="2 5" id="KW-0699">rRNA-binding</keyword>
<organism evidence="8 9">
    <name type="scientific">Vagococcus acidifermentans</name>
    <dbReference type="NCBI Taxonomy" id="564710"/>
    <lineage>
        <taxon>Bacteria</taxon>
        <taxon>Bacillati</taxon>
        <taxon>Bacillota</taxon>
        <taxon>Bacilli</taxon>
        <taxon>Lactobacillales</taxon>
        <taxon>Enterococcaceae</taxon>
        <taxon>Vagococcus</taxon>
    </lineage>
</organism>
<dbReference type="GO" id="GO:0000049">
    <property type="term" value="F:tRNA binding"/>
    <property type="evidence" value="ECO:0007669"/>
    <property type="project" value="UniProtKB-UniRule"/>
</dbReference>
<dbReference type="Proteomes" id="UP000286773">
    <property type="component" value="Unassembled WGS sequence"/>
</dbReference>
<keyword evidence="5" id="KW-0175">Coiled coil</keyword>
<evidence type="ECO:0000259" key="7">
    <source>
        <dbReference type="Pfam" id="PF05670"/>
    </source>
</evidence>
<dbReference type="OrthoDB" id="9766163at2"/>
<dbReference type="AlphaFoldDB" id="A0A430ARG3"/>
<protein>
    <recommendedName>
        <fullName evidence="5">Rqc2 homolog RqcH</fullName>
        <shortName evidence="5">RqcH</shortName>
    </recommendedName>
</protein>
<comment type="caution">
    <text evidence="8">The sequence shown here is derived from an EMBL/GenBank/DDBJ whole genome shotgun (WGS) entry which is preliminary data.</text>
</comment>
<dbReference type="PANTHER" id="PTHR15239:SF6">
    <property type="entry name" value="RIBOSOME QUALITY CONTROL COMPLEX SUBUNIT NEMF"/>
    <property type="match status" value="1"/>
</dbReference>
<dbReference type="GO" id="GO:0019843">
    <property type="term" value="F:rRNA binding"/>
    <property type="evidence" value="ECO:0007669"/>
    <property type="project" value="UniProtKB-UniRule"/>
</dbReference>
<dbReference type="InterPro" id="IPR008532">
    <property type="entry name" value="NFACT_RNA-bd"/>
</dbReference>
<dbReference type="Gene3D" id="3.40.970.40">
    <property type="entry name" value="fibrinogen binding protein from staphylococcus aureus domain like"/>
    <property type="match status" value="1"/>
</dbReference>
<feature type="region of interest" description="Disordered" evidence="6">
    <location>
        <begin position="432"/>
        <end position="451"/>
    </location>
</feature>
<reference evidence="8 9" key="1">
    <citation type="submission" date="2017-05" db="EMBL/GenBank/DDBJ databases">
        <title>Vagococcus spp. assemblies.</title>
        <authorList>
            <person name="Gulvik C.A."/>
        </authorList>
    </citation>
    <scope>NUCLEOTIDE SEQUENCE [LARGE SCALE GENOMIC DNA]</scope>
    <source>
        <strain evidence="8 9">LMG 24798</strain>
    </source>
</reference>
<dbReference type="Pfam" id="PF05833">
    <property type="entry name" value="NFACT_N"/>
    <property type="match status" value="1"/>
</dbReference>
<keyword evidence="9" id="KW-1185">Reference proteome</keyword>
<dbReference type="InterPro" id="IPR043682">
    <property type="entry name" value="RqcH_bacterial"/>
</dbReference>
<comment type="function">
    <text evidence="5">Key component of the ribosome quality control system (RQC), a ribosome-associated complex that mediates the extraction of incompletely synthesized nascent chains from stalled ribosomes and their subsequent degradation. RqcH recruits Ala-charged tRNA, and with RqcP directs the elongation of stalled nascent chains on 50S ribosomal subunits, leading to non-templated C-terminal alanine extensions (Ala tail). The Ala tail promotes nascent chain degradation. May add between 1 and at least 8 Ala residues. Binds to stalled 50S ribosomal subunits.</text>
</comment>
<keyword evidence="3 5" id="KW-0694">RNA-binding</keyword>
<dbReference type="GO" id="GO:1990112">
    <property type="term" value="C:RQC complex"/>
    <property type="evidence" value="ECO:0007669"/>
    <property type="project" value="TreeGrafter"/>
</dbReference>
<keyword evidence="4 5" id="KW-0648">Protein biosynthesis</keyword>
<dbReference type="Pfam" id="PF05670">
    <property type="entry name" value="NFACT-R_1"/>
    <property type="match status" value="1"/>
</dbReference>
<evidence type="ECO:0000256" key="4">
    <source>
        <dbReference type="ARBA" id="ARBA00022917"/>
    </source>
</evidence>
<dbReference type="GO" id="GO:0043023">
    <property type="term" value="F:ribosomal large subunit binding"/>
    <property type="evidence" value="ECO:0007669"/>
    <property type="project" value="UniProtKB-UniRule"/>
</dbReference>
<evidence type="ECO:0000256" key="3">
    <source>
        <dbReference type="ARBA" id="ARBA00022884"/>
    </source>
</evidence>
<dbReference type="Gene3D" id="2.30.310.10">
    <property type="entry name" value="ibrinogen binding protein from staphylococcus aureus domain"/>
    <property type="match status" value="1"/>
</dbReference>
<evidence type="ECO:0000256" key="6">
    <source>
        <dbReference type="SAM" id="MobiDB-lite"/>
    </source>
</evidence>
<name>A0A430ARG3_9ENTE</name>
<dbReference type="FunFam" id="2.30.310.10:FF:000004">
    <property type="entry name" value="Fibronectin-binding protein A"/>
    <property type="match status" value="1"/>
</dbReference>
<comment type="subunit">
    <text evidence="5">Associates with stalled 50S ribosomal subunits. Binds to RqcP.</text>
</comment>
<comment type="similarity">
    <text evidence="5">Belongs to the NEMF family.</text>
</comment>
<dbReference type="RefSeq" id="WP_126814177.1">
    <property type="nucleotide sequence ID" value="NZ_NGKC01000011.1"/>
</dbReference>